<name>A0A646P7L6_9PSED</name>
<protein>
    <submittedName>
        <fullName evidence="1">Integrase</fullName>
    </submittedName>
</protein>
<accession>A0A646P7L6</accession>
<dbReference type="Proteomes" id="UP000432048">
    <property type="component" value="Unassembled WGS sequence"/>
</dbReference>
<comment type="caution">
    <text evidence="1">The sequence shown here is derived from an EMBL/GenBank/DDBJ whole genome shotgun (WGS) entry which is preliminary data.</text>
</comment>
<evidence type="ECO:0000313" key="2">
    <source>
        <dbReference type="Proteomes" id="UP000432048"/>
    </source>
</evidence>
<sequence>MKQSFHLHFDRDLSKAGSAILREAVRRGLLSQHEAMIHDQQWAQFSIYAKESHEVDILELVNKKLVRQYGEELCIQVYHGNLSQQGAANLLETVYSVMALATDGGWKVATADVGDRIGFPNHARITVPRSLDQARFEAAVEDVQTRLSEHLAVVIMLVRYLGISLREAFFFDARIALNDAKADGYHSVSNGSEDPYDHRKINISGGKQIAVLETASAVQGVRHCHHPRQEAWRIWRQNSLPAAKELLLAHGLNFDDCRSAYACELYEQWADHKAPILGGNAPHDEDLEARDHVAYELGNLRIWETDAYVGARATLLKEAAGTSR</sequence>
<organism evidence="1 2">
    <name type="scientific">Pseudomonas haemolytica</name>
    <dbReference type="NCBI Taxonomy" id="2600065"/>
    <lineage>
        <taxon>Bacteria</taxon>
        <taxon>Pseudomonadati</taxon>
        <taxon>Pseudomonadota</taxon>
        <taxon>Gammaproteobacteria</taxon>
        <taxon>Pseudomonadales</taxon>
        <taxon>Pseudomonadaceae</taxon>
        <taxon>Pseudomonas</taxon>
    </lineage>
</organism>
<dbReference type="AlphaFoldDB" id="A0A646P7L6"/>
<gene>
    <name evidence="1" type="ORF">FRT60_26265</name>
</gene>
<dbReference type="EMBL" id="VOIX01000014">
    <property type="protein sequence ID" value="MRJ23795.1"/>
    <property type="molecule type" value="Genomic_DNA"/>
</dbReference>
<dbReference type="RefSeq" id="WP_017735522.1">
    <property type="nucleotide sequence ID" value="NZ_VOIX01000014.1"/>
</dbReference>
<reference evidence="1 2" key="1">
    <citation type="submission" date="2019-08" db="EMBL/GenBank/DDBJ databases">
        <title>Pseudomonas haemolytica sp. nov. isolated from raw milk and skim milk concentrate.</title>
        <authorList>
            <person name="Hofmann K."/>
            <person name="Huptas C."/>
            <person name="Doll E."/>
            <person name="Scherer S."/>
            <person name="Wenning M."/>
        </authorList>
    </citation>
    <scope>NUCLEOTIDE SEQUENCE [LARGE SCALE GENOMIC DNA]</scope>
    <source>
        <strain evidence="1 2">DSM 108988</strain>
    </source>
</reference>
<proteinExistence type="predicted"/>
<evidence type="ECO:0000313" key="1">
    <source>
        <dbReference type="EMBL" id="MRJ23795.1"/>
    </source>
</evidence>